<dbReference type="UniPathway" id="UPA00253">
    <property type="reaction ID" value="UER00326"/>
</dbReference>
<dbReference type="Gene3D" id="3.90.700.10">
    <property type="entry name" value="Succinate dehydrogenase/fumarate reductase flavoprotein, catalytic domain"/>
    <property type="match status" value="1"/>
</dbReference>
<feature type="domain" description="FAD-dependent oxidoreductase 2 FAD-binding" evidence="12">
    <location>
        <begin position="6"/>
        <end position="379"/>
    </location>
</feature>
<proteinExistence type="inferred from homology"/>
<name>A0A2I1X966_NEISI</name>
<evidence type="ECO:0000259" key="12">
    <source>
        <dbReference type="Pfam" id="PF00890"/>
    </source>
</evidence>
<comment type="pathway">
    <text evidence="2 11">Cofactor biosynthesis; NAD(+) biosynthesis; iminoaspartate from L-aspartate (oxidase route): step 1/1.</text>
</comment>
<comment type="catalytic activity">
    <reaction evidence="9">
        <text>L-aspartate + O2 = iminosuccinate + H2O2</text>
        <dbReference type="Rhea" id="RHEA:25876"/>
        <dbReference type="ChEBI" id="CHEBI:15379"/>
        <dbReference type="ChEBI" id="CHEBI:16240"/>
        <dbReference type="ChEBI" id="CHEBI:29991"/>
        <dbReference type="ChEBI" id="CHEBI:77875"/>
        <dbReference type="EC" id="1.4.3.16"/>
    </reaction>
    <physiologicalReaction direction="left-to-right" evidence="9">
        <dbReference type="Rhea" id="RHEA:25877"/>
    </physiologicalReaction>
</comment>
<evidence type="ECO:0000259" key="13">
    <source>
        <dbReference type="Pfam" id="PF02910"/>
    </source>
</evidence>
<evidence type="ECO:0000256" key="8">
    <source>
        <dbReference type="ARBA" id="ARBA00023002"/>
    </source>
</evidence>
<evidence type="ECO:0000256" key="7">
    <source>
        <dbReference type="ARBA" id="ARBA00022827"/>
    </source>
</evidence>
<evidence type="ECO:0000256" key="9">
    <source>
        <dbReference type="ARBA" id="ARBA00048305"/>
    </source>
</evidence>
<dbReference type="EC" id="1.4.3.16" evidence="4 10"/>
<dbReference type="Proteomes" id="UP000234767">
    <property type="component" value="Unassembled WGS sequence"/>
</dbReference>
<dbReference type="InterPro" id="IPR005288">
    <property type="entry name" value="NadB"/>
</dbReference>
<comment type="cofactor">
    <cofactor evidence="1 11">
        <name>FAD</name>
        <dbReference type="ChEBI" id="CHEBI:57692"/>
    </cofactor>
</comment>
<feature type="domain" description="Fumarate reductase/succinate dehydrogenase flavoprotein-like C-terminal" evidence="13">
    <location>
        <begin position="431"/>
        <end position="511"/>
    </location>
</feature>
<evidence type="ECO:0000256" key="11">
    <source>
        <dbReference type="RuleBase" id="RU362049"/>
    </source>
</evidence>
<dbReference type="Gene3D" id="1.20.58.100">
    <property type="entry name" value="Fumarate reductase/succinate dehydrogenase flavoprotein-like, C-terminal domain"/>
    <property type="match status" value="1"/>
</dbReference>
<dbReference type="PANTHER" id="PTHR42716">
    <property type="entry name" value="L-ASPARTATE OXIDASE"/>
    <property type="match status" value="1"/>
</dbReference>
<dbReference type="GO" id="GO:0034628">
    <property type="term" value="P:'de novo' NAD+ biosynthetic process from L-aspartate"/>
    <property type="evidence" value="ECO:0007669"/>
    <property type="project" value="TreeGrafter"/>
</dbReference>
<dbReference type="InterPro" id="IPR037099">
    <property type="entry name" value="Fum_R/Succ_DH_flav-like_C_sf"/>
</dbReference>
<protein>
    <recommendedName>
        <fullName evidence="4 10">L-aspartate oxidase</fullName>
        <ecNumber evidence="4 10">1.4.3.16</ecNumber>
    </recommendedName>
</protein>
<dbReference type="PANTHER" id="PTHR42716:SF2">
    <property type="entry name" value="L-ASPARTATE OXIDASE, CHLOROPLASTIC"/>
    <property type="match status" value="1"/>
</dbReference>
<dbReference type="SUPFAM" id="SSF46977">
    <property type="entry name" value="Succinate dehydrogenase/fumarate reductase flavoprotein C-terminal domain"/>
    <property type="match status" value="1"/>
</dbReference>
<dbReference type="RefSeq" id="WP_101810933.1">
    <property type="nucleotide sequence ID" value="NZ_PKJO01000028.1"/>
</dbReference>
<comment type="function">
    <text evidence="11">Catalyzes the oxidation of L-aspartate to iminoaspartate.</text>
</comment>
<evidence type="ECO:0000256" key="6">
    <source>
        <dbReference type="ARBA" id="ARBA00022642"/>
    </source>
</evidence>
<dbReference type="AlphaFoldDB" id="A0A2I1X966"/>
<keyword evidence="7 11" id="KW-0274">FAD</keyword>
<dbReference type="Gene3D" id="3.50.50.60">
    <property type="entry name" value="FAD/NAD(P)-binding domain"/>
    <property type="match status" value="1"/>
</dbReference>
<dbReference type="PRINTS" id="PR00368">
    <property type="entry name" value="FADPNR"/>
</dbReference>
<evidence type="ECO:0000256" key="4">
    <source>
        <dbReference type="ARBA" id="ARBA00012173"/>
    </source>
</evidence>
<reference evidence="14 15" key="1">
    <citation type="submission" date="2017-12" db="EMBL/GenBank/DDBJ databases">
        <title>Phylogenetic diversity of female urinary microbiome.</title>
        <authorList>
            <person name="Thomas-White K."/>
            <person name="Wolfe A.J."/>
        </authorList>
    </citation>
    <scope>NUCLEOTIDE SEQUENCE [LARGE SCALE GENOMIC DNA]</scope>
    <source>
        <strain evidence="14 15">UMB0321</strain>
    </source>
</reference>
<dbReference type="InterPro" id="IPR036188">
    <property type="entry name" value="FAD/NAD-bd_sf"/>
</dbReference>
<dbReference type="NCBIfam" id="TIGR00551">
    <property type="entry name" value="nadB"/>
    <property type="match status" value="1"/>
</dbReference>
<keyword evidence="8 11" id="KW-0560">Oxidoreductase</keyword>
<dbReference type="Pfam" id="PF00890">
    <property type="entry name" value="FAD_binding_2"/>
    <property type="match status" value="1"/>
</dbReference>
<dbReference type="SUPFAM" id="SSF51905">
    <property type="entry name" value="FAD/NAD(P)-binding domain"/>
    <property type="match status" value="1"/>
</dbReference>
<evidence type="ECO:0000313" key="14">
    <source>
        <dbReference type="EMBL" id="PLA39165.1"/>
    </source>
</evidence>
<evidence type="ECO:0000313" key="15">
    <source>
        <dbReference type="Proteomes" id="UP000234767"/>
    </source>
</evidence>
<comment type="caution">
    <text evidence="14">The sequence shown here is derived from an EMBL/GenBank/DDBJ whole genome shotgun (WGS) entry which is preliminary data.</text>
</comment>
<dbReference type="SUPFAM" id="SSF56425">
    <property type="entry name" value="Succinate dehydrogenase/fumarate reductase flavoprotein, catalytic domain"/>
    <property type="match status" value="1"/>
</dbReference>
<sequence>MQTDCDVLIAGNGLAALTLALSLPESFRIVILCKNRLDDTASRHAQGGIAAAWSGEDDIEKHVADTLEAGAGLCDEAAVRTILSQGKPAIEWLLAQGVAFDQNNNGLHLTREGGHTCRRIAHVADYTGEAVMQSLIAQIRRRPNIRVCERQMALDVQTESGAACGLTVLDCRTQETHRIRARHTVLAGGGLGQIYAATTTPPECTGDAIAMAIRAGCAVENLEFIQFHPTGLARSSENGRTFLISEAVRGEGGILTNQSGERFMPHYDHRAELAPRDIVARAIAAEIAKQTQDFVSLDISHQPAAFVRQHFPSIHRHCLSQCGLDITRQAIPVRPVQHYTCGGIQTDPCGRTSLPQLYALGETACTGLHGANRLASNSLLECVVTARLAAQIIADGQAFQTAPPQRSSESPSAEAGIFSDDLQNTFSRPVLQAFNQRHLGILRNDACLRRAIAQLRLWKQNQAEPHTASEYENRNLLECSLAVAQAAYARRQNIGAHFNTDLAERVDWKKQAAS</sequence>
<evidence type="ECO:0000256" key="1">
    <source>
        <dbReference type="ARBA" id="ARBA00001974"/>
    </source>
</evidence>
<keyword evidence="6 11" id="KW-0662">Pyridine nucleotide biosynthesis</keyword>
<evidence type="ECO:0000256" key="3">
    <source>
        <dbReference type="ARBA" id="ARBA00008562"/>
    </source>
</evidence>
<dbReference type="GO" id="GO:0005737">
    <property type="term" value="C:cytoplasm"/>
    <property type="evidence" value="ECO:0007669"/>
    <property type="project" value="UniProtKB-SubCell"/>
</dbReference>
<evidence type="ECO:0000256" key="5">
    <source>
        <dbReference type="ARBA" id="ARBA00022630"/>
    </source>
</evidence>
<keyword evidence="5 11" id="KW-0285">Flavoprotein</keyword>
<gene>
    <name evidence="14" type="primary">nadB</name>
    <name evidence="14" type="ORF">CYK00_12080</name>
</gene>
<evidence type="ECO:0000256" key="10">
    <source>
        <dbReference type="NCBIfam" id="TIGR00551"/>
    </source>
</evidence>
<comment type="subcellular location">
    <subcellularLocation>
        <location evidence="11">Cytoplasm</location>
    </subcellularLocation>
</comment>
<dbReference type="EMBL" id="PKJO01000028">
    <property type="protein sequence ID" value="PLA39165.1"/>
    <property type="molecule type" value="Genomic_DNA"/>
</dbReference>
<organism evidence="14 15">
    <name type="scientific">Neisseria sicca</name>
    <dbReference type="NCBI Taxonomy" id="490"/>
    <lineage>
        <taxon>Bacteria</taxon>
        <taxon>Pseudomonadati</taxon>
        <taxon>Pseudomonadota</taxon>
        <taxon>Betaproteobacteria</taxon>
        <taxon>Neisseriales</taxon>
        <taxon>Neisseriaceae</taxon>
        <taxon>Neisseria</taxon>
    </lineage>
</organism>
<dbReference type="FunFam" id="3.90.700.10:FF:000002">
    <property type="entry name" value="L-aspartate oxidase"/>
    <property type="match status" value="1"/>
</dbReference>
<comment type="similarity">
    <text evidence="3 11">Belongs to the FAD-dependent oxidoreductase 2 family. NadB subfamily.</text>
</comment>
<dbReference type="InterPro" id="IPR015939">
    <property type="entry name" value="Fum_Rdtase/Succ_DH_flav-like_C"/>
</dbReference>
<evidence type="ECO:0000256" key="2">
    <source>
        <dbReference type="ARBA" id="ARBA00004950"/>
    </source>
</evidence>
<dbReference type="InterPro" id="IPR027477">
    <property type="entry name" value="Succ_DH/fumarate_Rdtase_cat_sf"/>
</dbReference>
<dbReference type="GO" id="GO:0008734">
    <property type="term" value="F:L-aspartate oxidase activity"/>
    <property type="evidence" value="ECO:0007669"/>
    <property type="project" value="UniProtKB-UniRule"/>
</dbReference>
<accession>A0A2I1X966</accession>
<dbReference type="InterPro" id="IPR003953">
    <property type="entry name" value="FAD-dep_OxRdtase_2_FAD-bd"/>
</dbReference>
<dbReference type="Pfam" id="PF02910">
    <property type="entry name" value="Succ_DH_flav_C"/>
    <property type="match status" value="1"/>
</dbReference>